<dbReference type="Proteomes" id="UP001501102">
    <property type="component" value="Unassembled WGS sequence"/>
</dbReference>
<gene>
    <name evidence="1" type="ORF">GCM10020221_18530</name>
</gene>
<keyword evidence="2" id="KW-1185">Reference proteome</keyword>
<comment type="caution">
    <text evidence="1">The sequence shown here is derived from an EMBL/GenBank/DDBJ whole genome shotgun (WGS) entry which is preliminary data.</text>
</comment>
<organism evidence="1 2">
    <name type="scientific">Streptomyces thioluteus</name>
    <dbReference type="NCBI Taxonomy" id="66431"/>
    <lineage>
        <taxon>Bacteria</taxon>
        <taxon>Bacillati</taxon>
        <taxon>Actinomycetota</taxon>
        <taxon>Actinomycetes</taxon>
        <taxon>Kitasatosporales</taxon>
        <taxon>Streptomycetaceae</taxon>
        <taxon>Streptomyces</taxon>
    </lineage>
</organism>
<proteinExistence type="predicted"/>
<name>A0ABN3WPR2_STRTU</name>
<dbReference type="EMBL" id="BAAAXZ010000070">
    <property type="protein sequence ID" value="GAA2922692.1"/>
    <property type="molecule type" value="Genomic_DNA"/>
</dbReference>
<sequence length="179" mass="18014">MHAGLTGQGEPGSVERRLRQAVAHAEFGGDVVTGVGDTEGGVPEVRILRVGAAVLDEDLGLGLPVELAAYEGEQFVEVPVRDEMAAQAVDGGQAVDAAERGKGCAEFGEQGGLGGAAGFAPQRGGGGTEFAGGEVTQQGVAGLAGVRSADDQLGEPVQAFRSGGGGDCLDLVGRERELW</sequence>
<evidence type="ECO:0000313" key="1">
    <source>
        <dbReference type="EMBL" id="GAA2922692.1"/>
    </source>
</evidence>
<accession>A0ABN3WPR2</accession>
<evidence type="ECO:0000313" key="2">
    <source>
        <dbReference type="Proteomes" id="UP001501102"/>
    </source>
</evidence>
<reference evidence="1 2" key="1">
    <citation type="journal article" date="2019" name="Int. J. Syst. Evol. Microbiol.">
        <title>The Global Catalogue of Microorganisms (GCM) 10K type strain sequencing project: providing services to taxonomists for standard genome sequencing and annotation.</title>
        <authorList>
            <consortium name="The Broad Institute Genomics Platform"/>
            <consortium name="The Broad Institute Genome Sequencing Center for Infectious Disease"/>
            <person name="Wu L."/>
            <person name="Ma J."/>
        </authorList>
    </citation>
    <scope>NUCLEOTIDE SEQUENCE [LARGE SCALE GENOMIC DNA]</scope>
    <source>
        <strain evidence="1 2">JCM 4087</strain>
    </source>
</reference>
<protein>
    <submittedName>
        <fullName evidence="1">Uncharacterized protein</fullName>
    </submittedName>
</protein>